<keyword evidence="6" id="KW-0436">Ligase</keyword>
<evidence type="ECO:0000256" key="2">
    <source>
        <dbReference type="ARBA" id="ARBA00022741"/>
    </source>
</evidence>
<dbReference type="Pfam" id="PF01812">
    <property type="entry name" value="5-FTHF_cyc-lig"/>
    <property type="match status" value="1"/>
</dbReference>
<name>A0A3S3RVE9_9BACT</name>
<sequence>MNLRKKLRKERLAERDQLDAAQRRNKSEQIQALLLEQPVVVKAKHLFLYVHFRSEVESVALIAHCLTKGKTVSVPVTLREESRLLAVQITEPATQLQPGCFGILEPTDEQIARATIDPTGIDAVLVPGSVFDPLGGRLGYGGGYYDRFLTQDAPQARRIGLAYALQMVEQVPMEAHDQYMDMIITEQQAYACKKLREEVCDAQNRCVQG</sequence>
<proteinExistence type="inferred from homology"/>
<dbReference type="InterPro" id="IPR024185">
    <property type="entry name" value="FTHF_cligase-like_sf"/>
</dbReference>
<evidence type="ECO:0000313" key="7">
    <source>
        <dbReference type="Proteomes" id="UP000288086"/>
    </source>
</evidence>
<keyword evidence="7" id="KW-1185">Reference proteome</keyword>
<dbReference type="EMBL" id="MTKP01000086">
    <property type="protein sequence ID" value="RWX49035.1"/>
    <property type="molecule type" value="Genomic_DNA"/>
</dbReference>
<dbReference type="PANTHER" id="PTHR23407">
    <property type="entry name" value="ATPASE INHIBITOR/5-FORMYLTETRAHYDROFOLATE CYCLO-LIGASE"/>
    <property type="match status" value="1"/>
</dbReference>
<dbReference type="GO" id="GO:0005524">
    <property type="term" value="F:ATP binding"/>
    <property type="evidence" value="ECO:0007669"/>
    <property type="project" value="UniProtKB-KW"/>
</dbReference>
<comment type="similarity">
    <text evidence="1 5">Belongs to the 5-formyltetrahydrofolate cyclo-ligase family.</text>
</comment>
<reference evidence="6 7" key="1">
    <citation type="submission" date="2017-01" db="EMBL/GenBank/DDBJ databases">
        <title>The cable genome- insights into the physiology and evolution of filamentous bacteria capable of sulfide oxidation via long distance electron transfer.</title>
        <authorList>
            <person name="Schreiber L."/>
            <person name="Bjerg J.T."/>
            <person name="Boggild A."/>
            <person name="Van De Vossenberg J."/>
            <person name="Meysman F."/>
            <person name="Nielsen L.P."/>
            <person name="Schramm A."/>
            <person name="Kjeldsen K.U."/>
        </authorList>
    </citation>
    <scope>NUCLEOTIDE SEQUENCE [LARGE SCALE GENOMIC DNA]</scope>
    <source>
        <strain evidence="6">A1</strain>
    </source>
</reference>
<evidence type="ECO:0000313" key="6">
    <source>
        <dbReference type="EMBL" id="RWX49035.1"/>
    </source>
</evidence>
<dbReference type="AlphaFoldDB" id="A0A3S3RVE9"/>
<dbReference type="PIRSF" id="PIRSF006806">
    <property type="entry name" value="FTHF_cligase"/>
    <property type="match status" value="1"/>
</dbReference>
<dbReference type="GO" id="GO:0035999">
    <property type="term" value="P:tetrahydrofolate interconversion"/>
    <property type="evidence" value="ECO:0007669"/>
    <property type="project" value="TreeGrafter"/>
</dbReference>
<dbReference type="NCBIfam" id="TIGR02727">
    <property type="entry name" value="MTHFS_bact"/>
    <property type="match status" value="1"/>
</dbReference>
<dbReference type="PANTHER" id="PTHR23407:SF1">
    <property type="entry name" value="5-FORMYLTETRAHYDROFOLATE CYCLO-LIGASE"/>
    <property type="match status" value="1"/>
</dbReference>
<keyword evidence="2 4" id="KW-0547">Nucleotide-binding</keyword>
<evidence type="ECO:0000256" key="3">
    <source>
        <dbReference type="ARBA" id="ARBA00022840"/>
    </source>
</evidence>
<dbReference type="EC" id="6.3.3.2" evidence="5"/>
<feature type="binding site" evidence="4">
    <location>
        <begin position="137"/>
        <end position="145"/>
    </location>
    <ligand>
        <name>ATP</name>
        <dbReference type="ChEBI" id="CHEBI:30616"/>
    </ligand>
</feature>
<feature type="binding site" evidence="4">
    <location>
        <position position="50"/>
    </location>
    <ligand>
        <name>substrate</name>
    </ligand>
</feature>
<protein>
    <recommendedName>
        <fullName evidence="5">5-formyltetrahydrofolate cyclo-ligase</fullName>
        <ecNumber evidence="5">6.3.3.2</ecNumber>
    </recommendedName>
</protein>
<feature type="binding site" evidence="4">
    <location>
        <position position="55"/>
    </location>
    <ligand>
        <name>substrate</name>
    </ligand>
</feature>
<evidence type="ECO:0000256" key="1">
    <source>
        <dbReference type="ARBA" id="ARBA00010638"/>
    </source>
</evidence>
<dbReference type="GO" id="GO:0030272">
    <property type="term" value="F:5-formyltetrahydrofolate cyclo-ligase activity"/>
    <property type="evidence" value="ECO:0007669"/>
    <property type="project" value="UniProtKB-EC"/>
</dbReference>
<keyword evidence="3 4" id="KW-0067">ATP-binding</keyword>
<dbReference type="Proteomes" id="UP000288086">
    <property type="component" value="Unassembled WGS sequence"/>
</dbReference>
<comment type="catalytic activity">
    <reaction evidence="5">
        <text>(6S)-5-formyl-5,6,7,8-tetrahydrofolate + ATP = (6R)-5,10-methenyltetrahydrofolate + ADP + phosphate</text>
        <dbReference type="Rhea" id="RHEA:10488"/>
        <dbReference type="ChEBI" id="CHEBI:30616"/>
        <dbReference type="ChEBI" id="CHEBI:43474"/>
        <dbReference type="ChEBI" id="CHEBI:57455"/>
        <dbReference type="ChEBI" id="CHEBI:57457"/>
        <dbReference type="ChEBI" id="CHEBI:456216"/>
        <dbReference type="EC" id="6.3.3.2"/>
    </reaction>
</comment>
<evidence type="ECO:0000256" key="4">
    <source>
        <dbReference type="PIRSR" id="PIRSR006806-1"/>
    </source>
</evidence>
<dbReference type="GO" id="GO:0046872">
    <property type="term" value="F:metal ion binding"/>
    <property type="evidence" value="ECO:0007669"/>
    <property type="project" value="UniProtKB-KW"/>
</dbReference>
<comment type="caution">
    <text evidence="6">The sequence shown here is derived from an EMBL/GenBank/DDBJ whole genome shotgun (WGS) entry which is preliminary data.</text>
</comment>
<accession>A0A3S3RVE9</accession>
<dbReference type="InterPro" id="IPR037171">
    <property type="entry name" value="NagB/RpiA_transferase-like"/>
</dbReference>
<organism evidence="6 7">
    <name type="scientific">Candidatus Electrothrix communis</name>
    <dbReference type="NCBI Taxonomy" id="1859133"/>
    <lineage>
        <taxon>Bacteria</taxon>
        <taxon>Pseudomonadati</taxon>
        <taxon>Thermodesulfobacteriota</taxon>
        <taxon>Desulfobulbia</taxon>
        <taxon>Desulfobulbales</taxon>
        <taxon>Desulfobulbaceae</taxon>
        <taxon>Candidatus Electrothrix</taxon>
    </lineage>
</organism>
<dbReference type="InterPro" id="IPR002698">
    <property type="entry name" value="FTHF_cligase"/>
</dbReference>
<dbReference type="SUPFAM" id="SSF100950">
    <property type="entry name" value="NagB/RpiA/CoA transferase-like"/>
    <property type="match status" value="1"/>
</dbReference>
<keyword evidence="5" id="KW-0460">Magnesium</keyword>
<dbReference type="Gene3D" id="3.40.50.10420">
    <property type="entry name" value="NagB/RpiA/CoA transferase-like"/>
    <property type="match status" value="1"/>
</dbReference>
<evidence type="ECO:0000256" key="5">
    <source>
        <dbReference type="RuleBase" id="RU361279"/>
    </source>
</evidence>
<keyword evidence="5" id="KW-0479">Metal-binding</keyword>
<dbReference type="GO" id="GO:0009396">
    <property type="term" value="P:folic acid-containing compound biosynthetic process"/>
    <property type="evidence" value="ECO:0007669"/>
    <property type="project" value="TreeGrafter"/>
</dbReference>
<gene>
    <name evidence="6" type="ORF">VT98_10861</name>
</gene>
<comment type="cofactor">
    <cofactor evidence="5">
        <name>Mg(2+)</name>
        <dbReference type="ChEBI" id="CHEBI:18420"/>
    </cofactor>
</comment>